<dbReference type="Pfam" id="PF07992">
    <property type="entry name" value="Pyr_redox_2"/>
    <property type="match status" value="1"/>
</dbReference>
<dbReference type="InterPro" id="IPR023753">
    <property type="entry name" value="FAD/NAD-binding_dom"/>
</dbReference>
<dbReference type="RefSeq" id="WP_156713546.1">
    <property type="nucleotide sequence ID" value="NZ_WPHG01000003.1"/>
</dbReference>
<evidence type="ECO:0000313" key="5">
    <source>
        <dbReference type="EMBL" id="MVA98635.1"/>
    </source>
</evidence>
<comment type="caution">
    <text evidence="5">The sequence shown here is derived from an EMBL/GenBank/DDBJ whole genome shotgun (WGS) entry which is preliminary data.</text>
</comment>
<dbReference type="PANTHER" id="PTHR48105">
    <property type="entry name" value="THIOREDOXIN REDUCTASE 1-RELATED-RELATED"/>
    <property type="match status" value="1"/>
</dbReference>
<feature type="domain" description="FAD/NAD(P)-binding" evidence="4">
    <location>
        <begin position="2"/>
        <end position="281"/>
    </location>
</feature>
<protein>
    <recommendedName>
        <fullName evidence="1">Thioredoxin reductase</fullName>
    </recommendedName>
</protein>
<dbReference type="InterPro" id="IPR050097">
    <property type="entry name" value="Ferredoxin-NADP_redctase_2"/>
</dbReference>
<accession>A0A844QH61</accession>
<evidence type="ECO:0000259" key="4">
    <source>
        <dbReference type="Pfam" id="PF07992"/>
    </source>
</evidence>
<sequence length="304" mass="31730">MFDVIIVGGSYAGMSAAIPLARARRSVAIVDAGERRNRFAHASHGFLGRDGHAPDEIADEARAQLLAYPTVSWLDGRAVTASGKIDGFEIALDDGRQLAGRRVVIACGVADILPEIPGLAAHWGIGAMACPYCHGYELDRGRIGVLATSPMALHQAMMLPEWGTTTLLANGTVAPDAHELEELERRGVTIEPVAVTEIGGEAGAPVAILRDGRQLAFDGLFVTPRTRIASAIPEQLGCAFKDAPLGPIIATDDLRQTSVPGVFACGDVVRPVASVALAVGDGAFAGTATHRSLIFESAAQPRAA</sequence>
<evidence type="ECO:0000256" key="2">
    <source>
        <dbReference type="ARBA" id="ARBA00022630"/>
    </source>
</evidence>
<keyword evidence="3" id="KW-0560">Oxidoreductase</keyword>
<gene>
    <name evidence="5" type="ORF">GN330_15415</name>
</gene>
<dbReference type="Proteomes" id="UP000463224">
    <property type="component" value="Unassembled WGS sequence"/>
</dbReference>
<dbReference type="PRINTS" id="PR00469">
    <property type="entry name" value="PNDRDTASEII"/>
</dbReference>
<keyword evidence="6" id="KW-1185">Reference proteome</keyword>
<dbReference type="Gene3D" id="3.50.50.60">
    <property type="entry name" value="FAD/NAD(P)-binding domain"/>
    <property type="match status" value="2"/>
</dbReference>
<dbReference type="GO" id="GO:0016491">
    <property type="term" value="F:oxidoreductase activity"/>
    <property type="evidence" value="ECO:0007669"/>
    <property type="project" value="UniProtKB-KW"/>
</dbReference>
<dbReference type="AlphaFoldDB" id="A0A844QH61"/>
<dbReference type="InterPro" id="IPR036188">
    <property type="entry name" value="FAD/NAD-bd_sf"/>
</dbReference>
<organism evidence="5 6">
    <name type="scientific">Nitratireductor arenosus</name>
    <dbReference type="NCBI Taxonomy" id="2682096"/>
    <lineage>
        <taxon>Bacteria</taxon>
        <taxon>Pseudomonadati</taxon>
        <taxon>Pseudomonadota</taxon>
        <taxon>Alphaproteobacteria</taxon>
        <taxon>Hyphomicrobiales</taxon>
        <taxon>Phyllobacteriaceae</taxon>
        <taxon>Nitratireductor</taxon>
    </lineage>
</organism>
<keyword evidence="2" id="KW-0285">Flavoprotein</keyword>
<evidence type="ECO:0000256" key="3">
    <source>
        <dbReference type="ARBA" id="ARBA00023002"/>
    </source>
</evidence>
<evidence type="ECO:0000313" key="6">
    <source>
        <dbReference type="Proteomes" id="UP000463224"/>
    </source>
</evidence>
<name>A0A844QH61_9HYPH</name>
<dbReference type="EMBL" id="WPHG01000003">
    <property type="protein sequence ID" value="MVA98635.1"/>
    <property type="molecule type" value="Genomic_DNA"/>
</dbReference>
<dbReference type="PRINTS" id="PR00368">
    <property type="entry name" value="FADPNR"/>
</dbReference>
<dbReference type="SUPFAM" id="SSF51905">
    <property type="entry name" value="FAD/NAD(P)-binding domain"/>
    <property type="match status" value="1"/>
</dbReference>
<reference evidence="5 6" key="1">
    <citation type="submission" date="2019-12" db="EMBL/GenBank/DDBJ databases">
        <title>Nitratireductor arenosus sp. nov., Isolated from sea sand, Jeju island, South Korea.</title>
        <authorList>
            <person name="Kim W."/>
        </authorList>
    </citation>
    <scope>NUCLEOTIDE SEQUENCE [LARGE SCALE GENOMIC DNA]</scope>
    <source>
        <strain evidence="5 6">CAU 1489</strain>
    </source>
</reference>
<proteinExistence type="predicted"/>
<evidence type="ECO:0000256" key="1">
    <source>
        <dbReference type="ARBA" id="ARBA00018719"/>
    </source>
</evidence>